<dbReference type="PROSITE" id="PS01264">
    <property type="entry name" value="TBOX_2"/>
    <property type="match status" value="1"/>
</dbReference>
<dbReference type="Pfam" id="PF00907">
    <property type="entry name" value="T-box"/>
    <property type="match status" value="1"/>
</dbReference>
<evidence type="ECO:0000256" key="2">
    <source>
        <dbReference type="ARBA" id="ARBA00023015"/>
    </source>
</evidence>
<dbReference type="InterPro" id="IPR046360">
    <property type="entry name" value="T-box_DNA-bd"/>
</dbReference>
<sequence length="364" mass="41328">MAFNPFLSRPDLNILPFMGHIPALPGAAGFFPRLPPDLHEMRARDDDDGIQDDPQVELDDKELWNSFNSCGTEMVITKSGRRIFPAFRVKISGLDKKSKYIFLMDLVPADECRYKFNNSRWMVAGKADPEMPKRMYIHPDSPATGEHWMAKGANFHKLKLTNNISDKQGYTILNSMHKYQPRLHIVRCADIMNLPYSTFRTFVFKETEFIAVTAYQNEKVTQLKIDHNPFAKGFRDAGAGKREKKRLLQTHSREQQSPRSSSAHPSEDASEDDDPAPKKTREQPPKPSPPVSTSINSSCHSRLPPQMFPFTFPTEMFYPRTDMISQWQAALLRPPLLPTGISPPVVPQASRKGGFDVSDLLSRP</sequence>
<dbReference type="PROSITE" id="PS50252">
    <property type="entry name" value="TBOX_3"/>
    <property type="match status" value="1"/>
</dbReference>
<feature type="compositionally biased region" description="Basic and acidic residues" evidence="7">
    <location>
        <begin position="230"/>
        <end position="241"/>
    </location>
</feature>
<evidence type="ECO:0000256" key="4">
    <source>
        <dbReference type="ARBA" id="ARBA00023163"/>
    </source>
</evidence>
<dbReference type="FunFam" id="2.60.40.820:FF:000016">
    <property type="entry name" value="T-box transcription factor TBX2-A"/>
    <property type="match status" value="1"/>
</dbReference>
<comment type="subcellular location">
    <subcellularLocation>
        <location evidence="1 6">Nucleus</location>
    </subcellularLocation>
</comment>
<protein>
    <submittedName>
        <fullName evidence="10">T-box domain-containing protein</fullName>
    </submittedName>
</protein>
<proteinExistence type="predicted"/>
<organism evidence="9 10">
    <name type="scientific">Angiostrongylus cantonensis</name>
    <name type="common">Rat lungworm</name>
    <dbReference type="NCBI Taxonomy" id="6313"/>
    <lineage>
        <taxon>Eukaryota</taxon>
        <taxon>Metazoa</taxon>
        <taxon>Ecdysozoa</taxon>
        <taxon>Nematoda</taxon>
        <taxon>Chromadorea</taxon>
        <taxon>Rhabditida</taxon>
        <taxon>Rhabditina</taxon>
        <taxon>Rhabditomorpha</taxon>
        <taxon>Strongyloidea</taxon>
        <taxon>Metastrongylidae</taxon>
        <taxon>Angiostrongylus</taxon>
    </lineage>
</organism>
<keyword evidence="4" id="KW-0804">Transcription</keyword>
<evidence type="ECO:0000256" key="6">
    <source>
        <dbReference type="PROSITE-ProRule" id="PRU00201"/>
    </source>
</evidence>
<feature type="region of interest" description="Disordered" evidence="7">
    <location>
        <begin position="342"/>
        <end position="364"/>
    </location>
</feature>
<dbReference type="InterPro" id="IPR002070">
    <property type="entry name" value="TF_Brachyury"/>
</dbReference>
<evidence type="ECO:0000256" key="3">
    <source>
        <dbReference type="ARBA" id="ARBA00023125"/>
    </source>
</evidence>
<feature type="region of interest" description="Disordered" evidence="7">
    <location>
        <begin position="230"/>
        <end position="303"/>
    </location>
</feature>
<keyword evidence="3 6" id="KW-0238">DNA-binding</keyword>
<feature type="compositionally biased region" description="Polar residues" evidence="7">
    <location>
        <begin position="291"/>
        <end position="300"/>
    </location>
</feature>
<dbReference type="GO" id="GO:0000978">
    <property type="term" value="F:RNA polymerase II cis-regulatory region sequence-specific DNA binding"/>
    <property type="evidence" value="ECO:0007669"/>
    <property type="project" value="InterPro"/>
</dbReference>
<dbReference type="PANTHER" id="PTHR11267:SF181">
    <property type="entry name" value="OPTOMOTOR-BLIND PROTEIN"/>
    <property type="match status" value="1"/>
</dbReference>
<dbReference type="InterPro" id="IPR036960">
    <property type="entry name" value="T-box_sf"/>
</dbReference>
<dbReference type="Proteomes" id="UP000035642">
    <property type="component" value="Unassembled WGS sequence"/>
</dbReference>
<dbReference type="PRINTS" id="PR00937">
    <property type="entry name" value="TBOX"/>
</dbReference>
<name>A0A0K0DLS2_ANGCA</name>
<comment type="caution">
    <text evidence="6">Lacks conserved residue(s) required for the propagation of feature annotation.</text>
</comment>
<dbReference type="InterPro" id="IPR018186">
    <property type="entry name" value="TF_T-box_CS"/>
</dbReference>
<dbReference type="CDD" id="cd20188">
    <property type="entry name" value="T-box_TBX2_3-like"/>
    <property type="match status" value="1"/>
</dbReference>
<dbReference type="SMART" id="SM00425">
    <property type="entry name" value="TBOX"/>
    <property type="match status" value="1"/>
</dbReference>
<dbReference type="GO" id="GO:0000981">
    <property type="term" value="F:DNA-binding transcription factor activity, RNA polymerase II-specific"/>
    <property type="evidence" value="ECO:0007669"/>
    <property type="project" value="TreeGrafter"/>
</dbReference>
<dbReference type="PROSITE" id="PS01283">
    <property type="entry name" value="TBOX_1"/>
    <property type="match status" value="1"/>
</dbReference>
<keyword evidence="9" id="KW-1185">Reference proteome</keyword>
<dbReference type="GO" id="GO:0001708">
    <property type="term" value="P:cell fate specification"/>
    <property type="evidence" value="ECO:0007669"/>
    <property type="project" value="TreeGrafter"/>
</dbReference>
<feature type="compositionally biased region" description="Basic and acidic residues" evidence="7">
    <location>
        <begin position="275"/>
        <end position="284"/>
    </location>
</feature>
<dbReference type="InterPro" id="IPR008967">
    <property type="entry name" value="p53-like_TF_DNA-bd_sf"/>
</dbReference>
<dbReference type="STRING" id="6313.A0A0K0DLS2"/>
<dbReference type="GO" id="GO:0045893">
    <property type="term" value="P:positive regulation of DNA-templated transcription"/>
    <property type="evidence" value="ECO:0007669"/>
    <property type="project" value="InterPro"/>
</dbReference>
<dbReference type="AlphaFoldDB" id="A0A0K0DLS2"/>
<dbReference type="SUPFAM" id="SSF49417">
    <property type="entry name" value="p53-like transcription factors"/>
    <property type="match status" value="1"/>
</dbReference>
<evidence type="ECO:0000313" key="9">
    <source>
        <dbReference type="Proteomes" id="UP000035642"/>
    </source>
</evidence>
<dbReference type="WBParaSite" id="ACAC_0001257201-mRNA-1">
    <property type="protein sequence ID" value="ACAC_0001257201-mRNA-1"/>
    <property type="gene ID" value="ACAC_0001257201"/>
</dbReference>
<keyword evidence="2" id="KW-0805">Transcription regulation</keyword>
<dbReference type="InterPro" id="IPR001699">
    <property type="entry name" value="TF_T-box"/>
</dbReference>
<dbReference type="GO" id="GO:0000785">
    <property type="term" value="C:chromatin"/>
    <property type="evidence" value="ECO:0007669"/>
    <property type="project" value="TreeGrafter"/>
</dbReference>
<evidence type="ECO:0000256" key="7">
    <source>
        <dbReference type="SAM" id="MobiDB-lite"/>
    </source>
</evidence>
<evidence type="ECO:0000256" key="1">
    <source>
        <dbReference type="ARBA" id="ARBA00004123"/>
    </source>
</evidence>
<keyword evidence="5 6" id="KW-0539">Nucleus</keyword>
<dbReference type="Gene3D" id="2.60.40.820">
    <property type="entry name" value="Transcription factor, T-box"/>
    <property type="match status" value="1"/>
</dbReference>
<accession>A0A0K0DLS2</accession>
<dbReference type="GO" id="GO:0005634">
    <property type="term" value="C:nucleus"/>
    <property type="evidence" value="ECO:0007669"/>
    <property type="project" value="UniProtKB-SubCell"/>
</dbReference>
<feature type="domain" description="T-box" evidence="8">
    <location>
        <begin position="58"/>
        <end position="236"/>
    </location>
</feature>
<evidence type="ECO:0000313" key="10">
    <source>
        <dbReference type="WBParaSite" id="ACAC_0001257201-mRNA-1"/>
    </source>
</evidence>
<reference evidence="9" key="1">
    <citation type="submission" date="2012-09" db="EMBL/GenBank/DDBJ databases">
        <authorList>
            <person name="Martin A.A."/>
        </authorList>
    </citation>
    <scope>NUCLEOTIDE SEQUENCE</scope>
</reference>
<evidence type="ECO:0000256" key="5">
    <source>
        <dbReference type="ARBA" id="ARBA00023242"/>
    </source>
</evidence>
<dbReference type="PRINTS" id="PR00938">
    <property type="entry name" value="BRACHYURY"/>
</dbReference>
<dbReference type="PANTHER" id="PTHR11267">
    <property type="entry name" value="T-BOX PROTEIN-RELATED"/>
    <property type="match status" value="1"/>
</dbReference>
<evidence type="ECO:0000259" key="8">
    <source>
        <dbReference type="PROSITE" id="PS50252"/>
    </source>
</evidence>
<reference evidence="10" key="2">
    <citation type="submission" date="2017-02" db="UniProtKB">
        <authorList>
            <consortium name="WormBaseParasite"/>
        </authorList>
    </citation>
    <scope>IDENTIFICATION</scope>
</reference>